<dbReference type="InParanoid" id="A0DAP5"/>
<evidence type="ECO:0000256" key="1">
    <source>
        <dbReference type="SAM" id="Coils"/>
    </source>
</evidence>
<feature type="region of interest" description="Disordered" evidence="2">
    <location>
        <begin position="460"/>
        <end position="481"/>
    </location>
</feature>
<evidence type="ECO:0000313" key="4">
    <source>
        <dbReference type="Proteomes" id="UP000000600"/>
    </source>
</evidence>
<gene>
    <name evidence="3" type="ORF">GSPATT00015019001</name>
</gene>
<proteinExistence type="predicted"/>
<dbReference type="OMA" id="HMILVAN"/>
<sequence>MHKHGKRLHMGSQNQQSLTSLNSKNANQETEKPQDQFEIVQQSFENSMQMNVKDHIDKLFNILNKIKDDLKVSRDDMNIIREELHKMKSNQYREEDQITKALLSDINKQNGELNKQKIDTQTVYGSLNMQISSLYCDKDFLNGNTTKVELDTNMVETHVGFRRVIHSNQIINQYYLTDIKLTMSLEQLQCIEDDRQYYQSISKSTNQQSHQSIATLQSDQSMESLEKLVSQDIAKDSNLKLELDQFIGLLQKVKPSNLKNELSVVMSTEQEEYYSFQQKQPLDKKEIMFEGFQKCYFEAIKLIGNLIRDSKEQNYIISYLEKMQMIYIMHIQSYQGMEKSMNLLNSLKQTLIDADQEITLLHNQTAEQQSILQKMQQQLKQNMSELNQERLNSLDLQQKNQQLKHMILVANKQFESLQEKLLQTEQELNEIVSTQSQQIKQLVQTNRNLREAIVFNEKKQENPIKASSSPLNSQRSTCNSNQENQYNQLNNQITIHSQRTQNLDKNNSNTSPQQSYRCTQNKREWNKFTKVFK</sequence>
<dbReference type="HOGENOM" id="CLU_038436_0_0_1"/>
<protein>
    <submittedName>
        <fullName evidence="3">Uncharacterized protein</fullName>
    </submittedName>
</protein>
<evidence type="ECO:0000256" key="2">
    <source>
        <dbReference type="SAM" id="MobiDB-lite"/>
    </source>
</evidence>
<dbReference type="KEGG" id="ptm:GSPATT00015019001"/>
<evidence type="ECO:0000313" key="3">
    <source>
        <dbReference type="EMBL" id="CAK80112.1"/>
    </source>
</evidence>
<reference evidence="3 4" key="1">
    <citation type="journal article" date="2006" name="Nature">
        <title>Global trends of whole-genome duplications revealed by the ciliate Paramecium tetraurelia.</title>
        <authorList>
            <consortium name="Genoscope"/>
            <person name="Aury J.-M."/>
            <person name="Jaillon O."/>
            <person name="Duret L."/>
            <person name="Noel B."/>
            <person name="Jubin C."/>
            <person name="Porcel B.M."/>
            <person name="Segurens B."/>
            <person name="Daubin V."/>
            <person name="Anthouard V."/>
            <person name="Aiach N."/>
            <person name="Arnaiz O."/>
            <person name="Billaut A."/>
            <person name="Beisson J."/>
            <person name="Blanc I."/>
            <person name="Bouhouche K."/>
            <person name="Camara F."/>
            <person name="Duharcourt S."/>
            <person name="Guigo R."/>
            <person name="Gogendeau D."/>
            <person name="Katinka M."/>
            <person name="Keller A.-M."/>
            <person name="Kissmehl R."/>
            <person name="Klotz C."/>
            <person name="Koll F."/>
            <person name="Le Moue A."/>
            <person name="Lepere C."/>
            <person name="Malinsky S."/>
            <person name="Nowacki M."/>
            <person name="Nowak J.K."/>
            <person name="Plattner H."/>
            <person name="Poulain J."/>
            <person name="Ruiz F."/>
            <person name="Serrano V."/>
            <person name="Zagulski M."/>
            <person name="Dessen P."/>
            <person name="Betermier M."/>
            <person name="Weissenbach J."/>
            <person name="Scarpelli C."/>
            <person name="Schachter V."/>
            <person name="Sperling L."/>
            <person name="Meyer E."/>
            <person name="Cohen J."/>
            <person name="Wincker P."/>
        </authorList>
    </citation>
    <scope>NUCLEOTIDE SEQUENCE [LARGE SCALE GENOMIC DNA]</scope>
    <source>
        <strain evidence="3 4">Stock d4-2</strain>
    </source>
</reference>
<organism evidence="3 4">
    <name type="scientific">Paramecium tetraurelia</name>
    <dbReference type="NCBI Taxonomy" id="5888"/>
    <lineage>
        <taxon>Eukaryota</taxon>
        <taxon>Sar</taxon>
        <taxon>Alveolata</taxon>
        <taxon>Ciliophora</taxon>
        <taxon>Intramacronucleata</taxon>
        <taxon>Oligohymenophorea</taxon>
        <taxon>Peniculida</taxon>
        <taxon>Parameciidae</taxon>
        <taxon>Paramecium</taxon>
    </lineage>
</organism>
<accession>A0DAP5</accession>
<name>A0DAP5_PARTE</name>
<dbReference type="AlphaFoldDB" id="A0DAP5"/>
<dbReference type="EMBL" id="CT868352">
    <property type="protein sequence ID" value="CAK80112.1"/>
    <property type="molecule type" value="Genomic_DNA"/>
</dbReference>
<feature type="compositionally biased region" description="Polar residues" evidence="2">
    <location>
        <begin position="465"/>
        <end position="478"/>
    </location>
</feature>
<dbReference type="Proteomes" id="UP000000600">
    <property type="component" value="Unassembled WGS sequence"/>
</dbReference>
<dbReference type="RefSeq" id="XP_001447509.1">
    <property type="nucleotide sequence ID" value="XM_001447472.1"/>
</dbReference>
<keyword evidence="1" id="KW-0175">Coiled coil</keyword>
<keyword evidence="4" id="KW-1185">Reference proteome</keyword>
<feature type="coiled-coil region" evidence="1">
    <location>
        <begin position="337"/>
        <end position="452"/>
    </location>
</feature>
<dbReference type="GeneID" id="5033294"/>